<proteinExistence type="predicted"/>
<dbReference type="InterPro" id="IPR034122">
    <property type="entry name" value="Retropepsin-like_bacterial"/>
</dbReference>
<name>A0ABY5T0N9_9SPHN</name>
<feature type="domain" description="Peptidase A2" evidence="2">
    <location>
        <begin position="67"/>
        <end position="142"/>
    </location>
</feature>
<evidence type="ECO:0000256" key="1">
    <source>
        <dbReference type="ARBA" id="ARBA00022801"/>
    </source>
</evidence>
<keyword evidence="1" id="KW-0378">Hydrolase</keyword>
<dbReference type="EMBL" id="CP092471">
    <property type="protein sequence ID" value="UVI39069.1"/>
    <property type="molecule type" value="Genomic_DNA"/>
</dbReference>
<dbReference type="InterPro" id="IPR001995">
    <property type="entry name" value="Peptidase_A2_cat"/>
</dbReference>
<dbReference type="SUPFAM" id="SSF50630">
    <property type="entry name" value="Acid proteases"/>
    <property type="match status" value="1"/>
</dbReference>
<organism evidence="3 4">
    <name type="scientific">Qipengyuania spongiae</name>
    <dbReference type="NCBI Taxonomy" id="2909673"/>
    <lineage>
        <taxon>Bacteria</taxon>
        <taxon>Pseudomonadati</taxon>
        <taxon>Pseudomonadota</taxon>
        <taxon>Alphaproteobacteria</taxon>
        <taxon>Sphingomonadales</taxon>
        <taxon>Erythrobacteraceae</taxon>
        <taxon>Qipengyuania</taxon>
    </lineage>
</organism>
<dbReference type="InterPro" id="IPR001969">
    <property type="entry name" value="Aspartic_peptidase_AS"/>
</dbReference>
<dbReference type="Pfam" id="PF13650">
    <property type="entry name" value="Asp_protease_2"/>
    <property type="match status" value="1"/>
</dbReference>
<reference evidence="3" key="1">
    <citation type="submission" date="2022-02" db="EMBL/GenBank/DDBJ databases">
        <title>Qipengyuania spongiae sp. nov., isolated from marine sponge.</title>
        <authorList>
            <person name="Li Z."/>
            <person name="Zhang M."/>
        </authorList>
    </citation>
    <scope>NUCLEOTIDE SEQUENCE</scope>
    <source>
        <strain evidence="3">PHS-Z21</strain>
    </source>
</reference>
<dbReference type="CDD" id="cd05483">
    <property type="entry name" value="retropepsin_like_bacteria"/>
    <property type="match status" value="1"/>
</dbReference>
<evidence type="ECO:0000259" key="2">
    <source>
        <dbReference type="PROSITE" id="PS50175"/>
    </source>
</evidence>
<keyword evidence="4" id="KW-1185">Reference proteome</keyword>
<accession>A0ABY5T0N9</accession>
<protein>
    <submittedName>
        <fullName evidence="3">Retroviral-like aspartic protease family protein</fullName>
    </submittedName>
</protein>
<sequence length="155" mass="16127">MSDLGSILTATLALTGGTALLFADATPASPAAMRAETSPGHGSRTIPVVFGVDGRLYVPVVANGRMVRFLVDTGASHTLIDPRLARALGVVIDGSTRLQTVGGEIEVQTGRIGTVVADTITMRDMRVLIVENLPRPLLGMDVLGRSGGLAIKPRI</sequence>
<dbReference type="RefSeq" id="WP_265558250.1">
    <property type="nucleotide sequence ID" value="NZ_CP092471.1"/>
</dbReference>
<dbReference type="PROSITE" id="PS50175">
    <property type="entry name" value="ASP_PROT_RETROV"/>
    <property type="match status" value="1"/>
</dbReference>
<evidence type="ECO:0000313" key="3">
    <source>
        <dbReference type="EMBL" id="UVI39069.1"/>
    </source>
</evidence>
<dbReference type="Gene3D" id="2.40.70.10">
    <property type="entry name" value="Acid Proteases"/>
    <property type="match status" value="1"/>
</dbReference>
<dbReference type="InterPro" id="IPR021109">
    <property type="entry name" value="Peptidase_aspartic_dom_sf"/>
</dbReference>
<dbReference type="PROSITE" id="PS00141">
    <property type="entry name" value="ASP_PROTEASE"/>
    <property type="match status" value="1"/>
</dbReference>
<evidence type="ECO:0000313" key="4">
    <source>
        <dbReference type="Proteomes" id="UP001065265"/>
    </source>
</evidence>
<dbReference type="Proteomes" id="UP001065265">
    <property type="component" value="Chromosome"/>
</dbReference>
<gene>
    <name evidence="3" type="ORF">L1F33_12655</name>
</gene>